<dbReference type="Proteomes" id="UP000801864">
    <property type="component" value="Unassembled WGS sequence"/>
</dbReference>
<accession>A0A9P4XPW2</accession>
<dbReference type="EMBL" id="QLNT01000002">
    <property type="protein sequence ID" value="KAF3076603.1"/>
    <property type="molecule type" value="Genomic_DNA"/>
</dbReference>
<protein>
    <submittedName>
        <fullName evidence="1">Uncharacterized protein</fullName>
    </submittedName>
</protein>
<evidence type="ECO:0000313" key="2">
    <source>
        <dbReference type="Proteomes" id="UP000801864"/>
    </source>
</evidence>
<keyword evidence="2" id="KW-1185">Reference proteome</keyword>
<dbReference type="AlphaFoldDB" id="A0A9P4XPW2"/>
<organism evidence="1 2">
    <name type="scientific">Trichoderma lentiforme</name>
    <dbReference type="NCBI Taxonomy" id="1567552"/>
    <lineage>
        <taxon>Eukaryota</taxon>
        <taxon>Fungi</taxon>
        <taxon>Dikarya</taxon>
        <taxon>Ascomycota</taxon>
        <taxon>Pezizomycotina</taxon>
        <taxon>Sordariomycetes</taxon>
        <taxon>Hypocreomycetidae</taxon>
        <taxon>Hypocreales</taxon>
        <taxon>Hypocreaceae</taxon>
        <taxon>Trichoderma</taxon>
    </lineage>
</organism>
<evidence type="ECO:0000313" key="1">
    <source>
        <dbReference type="EMBL" id="KAF3076603.1"/>
    </source>
</evidence>
<gene>
    <name evidence="1" type="ORF">CFAM422_001504</name>
</gene>
<comment type="caution">
    <text evidence="1">The sequence shown here is derived from an EMBL/GenBank/DDBJ whole genome shotgun (WGS) entry which is preliminary data.</text>
</comment>
<reference evidence="1 2" key="1">
    <citation type="submission" date="2018-06" db="EMBL/GenBank/DDBJ databases">
        <title>Genome analysis of cellulolytic fungus Trichoderma lentiforme CFAM-422.</title>
        <authorList>
            <person name="Steindorff A.S."/>
            <person name="Formighieri E.F."/>
            <person name="Midorikawa G.E.O."/>
            <person name="Tamietti M.S."/>
            <person name="Ramos E.Z."/>
            <person name="Silva A.S."/>
            <person name="Bon E.P.S."/>
            <person name="Mendes T.D."/>
            <person name="Damaso M.C.T."/>
            <person name="Favaro L.C.L."/>
        </authorList>
    </citation>
    <scope>NUCLEOTIDE SEQUENCE [LARGE SCALE GENOMIC DNA]</scope>
    <source>
        <strain evidence="1 2">CFAM-422</strain>
    </source>
</reference>
<sequence>MNKRFSIRRHAAFKMARGQMRCLRRIMTFFKMESKDDIVDRSYVLPKILKECGKTVGTLSKSRRT</sequence>
<proteinExistence type="predicted"/>
<name>A0A9P4XPW2_9HYPO</name>